<dbReference type="FunFam" id="1.10.150.50:FF:000086">
    <property type="entry name" value="Alpha-globin transcription factor CP2"/>
    <property type="match status" value="1"/>
</dbReference>
<dbReference type="Pfam" id="PF04516">
    <property type="entry name" value="CP2"/>
    <property type="match status" value="1"/>
</dbReference>
<dbReference type="AlphaFoldDB" id="A9VBS2"/>
<sequence length="523" mass="56460">MLQLRSCPLFHAAQPMLNCHPLCYQLVNVTYMAQTQPYALQLSSSTSQQLTSRLTLRIMDIVKAAQAQTAIEDWHKSHPDQTMLEYVQHMSQSVDHIQIGHEADQHLGCISFDWEGRQRASFGFQINCLSTTFVSGRGGQAGVTLALRVDTALKASGVPVHSCFCAIKVFAGKGIIRKRLQSDLAKLTKAGLDIAKYDEVVVFSETSVPSILPEPITLRPLAPSAVPPQTLAATSSLNTAAPVNPSLYLPSSNSTQAHPRPHDAAQALPTEVAGASVPDQHSTPSLAIPSGNWTLNSPSPQPHMIPERLFVGANNIAVSPNQQSSLPSNSTALAASNHSAQARDQGGEPIPGAGNHMMPTAAPLDQNLQALSIDQASHLFQDLADNDLLDRLSLDSLRSGHTSSRSVGPAPAHSPSNMQLPPTSSVSLMADVAAALPPPQDRTHRAQSSPMRPSDPVTLTAQSTTDDVQRWLFHNHFHHFLHDLEHYDGSVLMGLDQKELITICGTAEGIRMHFLLHKKNSTR</sequence>
<feature type="compositionally biased region" description="Low complexity" evidence="2">
    <location>
        <begin position="320"/>
        <end position="330"/>
    </location>
</feature>
<dbReference type="SUPFAM" id="SSF47769">
    <property type="entry name" value="SAM/Pointed domain"/>
    <property type="match status" value="1"/>
</dbReference>
<evidence type="ECO:0000313" key="4">
    <source>
        <dbReference type="EMBL" id="EDQ85026.1"/>
    </source>
</evidence>
<dbReference type="GeneID" id="5895399"/>
<proteinExistence type="inferred from homology"/>
<evidence type="ECO:0000256" key="2">
    <source>
        <dbReference type="SAM" id="MobiDB-lite"/>
    </source>
</evidence>
<dbReference type="Pfam" id="PF18016">
    <property type="entry name" value="SAM_3"/>
    <property type="match status" value="1"/>
</dbReference>
<feature type="region of interest" description="Disordered" evidence="2">
    <location>
        <begin position="438"/>
        <end position="459"/>
    </location>
</feature>
<dbReference type="Proteomes" id="UP000001357">
    <property type="component" value="Unassembled WGS sequence"/>
</dbReference>
<feature type="compositionally biased region" description="Polar residues" evidence="2">
    <location>
        <begin position="279"/>
        <end position="298"/>
    </location>
</feature>
<reference evidence="4 5" key="1">
    <citation type="journal article" date="2008" name="Nature">
        <title>The genome of the choanoflagellate Monosiga brevicollis and the origin of metazoans.</title>
        <authorList>
            <consortium name="JGI Sequencing"/>
            <person name="King N."/>
            <person name="Westbrook M.J."/>
            <person name="Young S.L."/>
            <person name="Kuo A."/>
            <person name="Abedin M."/>
            <person name="Chapman J."/>
            <person name="Fairclough S."/>
            <person name="Hellsten U."/>
            <person name="Isogai Y."/>
            <person name="Letunic I."/>
            <person name="Marr M."/>
            <person name="Pincus D."/>
            <person name="Putnam N."/>
            <person name="Rokas A."/>
            <person name="Wright K.J."/>
            <person name="Zuzow R."/>
            <person name="Dirks W."/>
            <person name="Good M."/>
            <person name="Goodstein D."/>
            <person name="Lemons D."/>
            <person name="Li W."/>
            <person name="Lyons J.B."/>
            <person name="Morris A."/>
            <person name="Nichols S."/>
            <person name="Richter D.J."/>
            <person name="Salamov A."/>
            <person name="Bork P."/>
            <person name="Lim W.A."/>
            <person name="Manning G."/>
            <person name="Miller W.T."/>
            <person name="McGinnis W."/>
            <person name="Shapiro H."/>
            <person name="Tjian R."/>
            <person name="Grigoriev I.V."/>
            <person name="Rokhsar D."/>
        </authorList>
    </citation>
    <scope>NUCLEOTIDE SEQUENCE [LARGE SCALE GENOMIC DNA]</scope>
    <source>
        <strain evidence="5">MX1 / ATCC 50154</strain>
    </source>
</reference>
<feature type="compositionally biased region" description="Polar residues" evidence="2">
    <location>
        <begin position="446"/>
        <end position="459"/>
    </location>
</feature>
<evidence type="ECO:0000259" key="3">
    <source>
        <dbReference type="PROSITE" id="PS51968"/>
    </source>
</evidence>
<dbReference type="EMBL" id="CH991578">
    <property type="protein sequence ID" value="EDQ85026.1"/>
    <property type="molecule type" value="Genomic_DNA"/>
</dbReference>
<comment type="similarity">
    <text evidence="1">Belongs to the grh/CP2 family. CP2 subfamily.</text>
</comment>
<gene>
    <name evidence="4" type="ORF">MONBRDRAFT_29664</name>
</gene>
<dbReference type="KEGG" id="mbr:MONBRDRAFT_29664"/>
<dbReference type="PANTHER" id="PTHR11037:SF20">
    <property type="entry name" value="PROTEIN GRAINYHEAD"/>
    <property type="match status" value="1"/>
</dbReference>
<dbReference type="InterPro" id="IPR040167">
    <property type="entry name" value="TF_CP2-like"/>
</dbReference>
<feature type="region of interest" description="Disordered" evidence="2">
    <location>
        <begin position="398"/>
        <end position="423"/>
    </location>
</feature>
<feature type="region of interest" description="Disordered" evidence="2">
    <location>
        <begin position="272"/>
        <end position="301"/>
    </location>
</feature>
<dbReference type="RefSeq" id="XP_001750196.1">
    <property type="nucleotide sequence ID" value="XM_001750144.1"/>
</dbReference>
<feature type="region of interest" description="Disordered" evidence="2">
    <location>
        <begin position="244"/>
        <end position="263"/>
    </location>
</feature>
<feature type="compositionally biased region" description="Polar residues" evidence="2">
    <location>
        <begin position="414"/>
        <end position="423"/>
    </location>
</feature>
<dbReference type="InterPro" id="IPR041418">
    <property type="entry name" value="SAM_3"/>
</dbReference>
<feature type="compositionally biased region" description="Polar residues" evidence="2">
    <location>
        <begin position="331"/>
        <end position="342"/>
    </location>
</feature>
<organism evidence="4 5">
    <name type="scientific">Monosiga brevicollis</name>
    <name type="common">Choanoflagellate</name>
    <dbReference type="NCBI Taxonomy" id="81824"/>
    <lineage>
        <taxon>Eukaryota</taxon>
        <taxon>Choanoflagellata</taxon>
        <taxon>Craspedida</taxon>
        <taxon>Salpingoecidae</taxon>
        <taxon>Monosiga</taxon>
    </lineage>
</organism>
<dbReference type="PROSITE" id="PS51968">
    <property type="entry name" value="GRH_CP2_DB"/>
    <property type="match status" value="1"/>
</dbReference>
<dbReference type="eggNOG" id="KOG4091">
    <property type="taxonomic scope" value="Eukaryota"/>
</dbReference>
<dbReference type="GO" id="GO:0006357">
    <property type="term" value="P:regulation of transcription by RNA polymerase II"/>
    <property type="evidence" value="ECO:0000318"/>
    <property type="project" value="GO_Central"/>
</dbReference>
<dbReference type="InParanoid" id="A9VBS2"/>
<evidence type="ECO:0000256" key="1">
    <source>
        <dbReference type="ARBA" id="ARBA00010852"/>
    </source>
</evidence>
<accession>A9VBS2</accession>
<protein>
    <recommendedName>
        <fullName evidence="3">Grh/CP2 DB domain-containing protein</fullName>
    </recommendedName>
</protein>
<dbReference type="GO" id="GO:0001228">
    <property type="term" value="F:DNA-binding transcription activator activity, RNA polymerase II-specific"/>
    <property type="evidence" value="ECO:0000318"/>
    <property type="project" value="GO_Central"/>
</dbReference>
<dbReference type="FunCoup" id="A9VBS2">
    <property type="interactions" value="1199"/>
</dbReference>
<name>A9VBS2_MONBE</name>
<feature type="domain" description="Grh/CP2 DB" evidence="3">
    <location>
        <begin position="6"/>
        <end position="233"/>
    </location>
</feature>
<keyword evidence="5" id="KW-1185">Reference proteome</keyword>
<dbReference type="Gene3D" id="1.10.150.50">
    <property type="entry name" value="Transcription Factor, Ets-1"/>
    <property type="match status" value="1"/>
</dbReference>
<dbReference type="InterPro" id="IPR007604">
    <property type="entry name" value="CP2"/>
</dbReference>
<evidence type="ECO:0000313" key="5">
    <source>
        <dbReference type="Proteomes" id="UP000001357"/>
    </source>
</evidence>
<dbReference type="GO" id="GO:0000978">
    <property type="term" value="F:RNA polymerase II cis-regulatory region sequence-specific DNA binding"/>
    <property type="evidence" value="ECO:0000318"/>
    <property type="project" value="GO_Central"/>
</dbReference>
<feature type="region of interest" description="Disordered" evidence="2">
    <location>
        <begin position="320"/>
        <end position="360"/>
    </location>
</feature>
<dbReference type="GO" id="GO:0005634">
    <property type="term" value="C:nucleus"/>
    <property type="evidence" value="ECO:0000318"/>
    <property type="project" value="GO_Central"/>
</dbReference>
<dbReference type="InterPro" id="IPR013761">
    <property type="entry name" value="SAM/pointed_sf"/>
</dbReference>
<dbReference type="PANTHER" id="PTHR11037">
    <property type="entry name" value="TRANSCRIPTION FACTOR CP2"/>
    <property type="match status" value="1"/>
</dbReference>